<dbReference type="Gene3D" id="3.80.30.20">
    <property type="entry name" value="tm_1862 like domain"/>
    <property type="match status" value="1"/>
</dbReference>
<dbReference type="SUPFAM" id="SSF102114">
    <property type="entry name" value="Radical SAM enzymes"/>
    <property type="match status" value="1"/>
</dbReference>
<reference evidence="3 5" key="1">
    <citation type="submission" date="2015-10" db="EMBL/GenBank/DDBJ databases">
        <title>Complete genome sequence of hyperthermophilic archaeon Pyrodictium delaneyi Su06.</title>
        <authorList>
            <person name="Jung J.-H."/>
            <person name="Lin J."/>
            <person name="Holden J.F."/>
            <person name="Park C.-S."/>
        </authorList>
    </citation>
    <scope>NUCLEOTIDE SEQUENCE [LARGE SCALE GENOMIC DNA]</scope>
    <source>
        <strain evidence="3 5">Su06</strain>
    </source>
</reference>
<sequence>MTQRQGSKPREHGVVVKRCRGCLRVALLYPAVYSAAVASLAYQNLYYMLNSLDYVQAERFVAASMAGEEPPPQSLETGTHLNRFDLVLVPVSYELDYVTMARMLEAAGIPALRRERRRKEHPLVVVGGPVPSMNPAVALELADLVLVGEAEETVPRLAEQLYTDGGEAVEELACSRGFLVPGCSEPVEKAVTWNLDEAFHSTLQFRVPGSGEPWGEAYIVEVSRGCPHMCRFCMEAHFLLPIRHRSLWRLQQLIGQGVEANRVRRVAFYALSFFDHPSADKLLEWVIGEGLEATIGSLRADLLTENRIELLNAVGQRVVTVAPETLSPRLCRAIGKCIMMDRVEEIAEWAWRRRMHIKLYLMLGLPGETDSDVEDYAEQLRRLSRRAPPARDAIRVTVNPLVPKPWTPLQYLPLIDRKAYERRVRILRRTQSKVLSIDALSYRYAYAQAVIARGDGRVAELVAEWARLGGRLGQLWTAARRLGVDLDSYTHGPQAERPWEHLVKPGYPSAALRASYQAALAQLR</sequence>
<dbReference type="Gene3D" id="3.40.50.280">
    <property type="entry name" value="Cobalamin-binding domain"/>
    <property type="match status" value="1"/>
</dbReference>
<dbReference type="PANTHER" id="PTHR42731">
    <property type="entry name" value="SLL1084 PROTEIN"/>
    <property type="match status" value="1"/>
</dbReference>
<dbReference type="STRING" id="1273541.Pyrde_1443"/>
<dbReference type="PROSITE" id="PS51918">
    <property type="entry name" value="RADICAL_SAM"/>
    <property type="match status" value="1"/>
</dbReference>
<dbReference type="EMBL" id="CP013011">
    <property type="protein sequence ID" value="ALL01486.1"/>
    <property type="molecule type" value="Genomic_DNA"/>
</dbReference>
<dbReference type="OrthoDB" id="2305at2157"/>
<dbReference type="GeneID" id="26099785"/>
<dbReference type="InterPro" id="IPR023404">
    <property type="entry name" value="rSAM_horseshoe"/>
</dbReference>
<dbReference type="GO" id="GO:0051536">
    <property type="term" value="F:iron-sulfur cluster binding"/>
    <property type="evidence" value="ECO:0007669"/>
    <property type="project" value="InterPro"/>
</dbReference>
<dbReference type="SFLD" id="SFLDS00029">
    <property type="entry name" value="Radical_SAM"/>
    <property type="match status" value="1"/>
</dbReference>
<proteinExistence type="predicted"/>
<evidence type="ECO:0000256" key="1">
    <source>
        <dbReference type="SAM" id="Phobius"/>
    </source>
</evidence>
<dbReference type="KEGG" id="pdl:Pyrde_1443"/>
<dbReference type="Proteomes" id="UP000058613">
    <property type="component" value="Chromosome"/>
</dbReference>
<dbReference type="RefSeq" id="WP_082419546.1">
    <property type="nucleotide sequence ID" value="NZ_CP013011.1"/>
</dbReference>
<gene>
    <name evidence="4" type="ORF">Pdsh_06145</name>
    <name evidence="3" type="ORF">Pyrde_1443</name>
</gene>
<evidence type="ECO:0000313" key="4">
    <source>
        <dbReference type="EMBL" id="OWJ54602.1"/>
    </source>
</evidence>
<dbReference type="InterPro" id="IPR007197">
    <property type="entry name" value="rSAM"/>
</dbReference>
<protein>
    <submittedName>
        <fullName evidence="3">Fe-S oxidoreductase</fullName>
    </submittedName>
</protein>
<name>A0A0P0N514_9CREN</name>
<keyword evidence="1" id="KW-0472">Membrane</keyword>
<accession>A0A0P0N514</accession>
<keyword evidence="1" id="KW-1133">Transmembrane helix</keyword>
<evidence type="ECO:0000313" key="5">
    <source>
        <dbReference type="Proteomes" id="UP000058613"/>
    </source>
</evidence>
<evidence type="ECO:0000259" key="2">
    <source>
        <dbReference type="PROSITE" id="PS51918"/>
    </source>
</evidence>
<dbReference type="Proteomes" id="UP000196694">
    <property type="component" value="Unassembled WGS sequence"/>
</dbReference>
<dbReference type="InterPro" id="IPR045784">
    <property type="entry name" value="Radical_SAM_N2"/>
</dbReference>
<evidence type="ECO:0000313" key="3">
    <source>
        <dbReference type="EMBL" id="ALL01486.1"/>
    </source>
</evidence>
<feature type="domain" description="Radical SAM core" evidence="2">
    <location>
        <begin position="212"/>
        <end position="438"/>
    </location>
</feature>
<dbReference type="SMART" id="SM00729">
    <property type="entry name" value="Elp3"/>
    <property type="match status" value="1"/>
</dbReference>
<dbReference type="Pfam" id="PF19864">
    <property type="entry name" value="Radical_SAM_N2"/>
    <property type="match status" value="1"/>
</dbReference>
<dbReference type="CDD" id="cd01335">
    <property type="entry name" value="Radical_SAM"/>
    <property type="match status" value="1"/>
</dbReference>
<organism evidence="3 5">
    <name type="scientific">Pyrodictium delaneyi</name>
    <dbReference type="NCBI Taxonomy" id="1273541"/>
    <lineage>
        <taxon>Archaea</taxon>
        <taxon>Thermoproteota</taxon>
        <taxon>Thermoprotei</taxon>
        <taxon>Desulfurococcales</taxon>
        <taxon>Pyrodictiaceae</taxon>
        <taxon>Pyrodictium</taxon>
    </lineage>
</organism>
<keyword evidence="1" id="KW-0812">Transmembrane</keyword>
<dbReference type="InterPro" id="IPR006638">
    <property type="entry name" value="Elp3/MiaA/NifB-like_rSAM"/>
</dbReference>
<dbReference type="PANTHER" id="PTHR42731:SF1">
    <property type="entry name" value="RADICAL SAM DOMAIN PROTEIN"/>
    <property type="match status" value="1"/>
</dbReference>
<dbReference type="AlphaFoldDB" id="A0A0P0N514"/>
<dbReference type="SFLD" id="SFLDG01082">
    <property type="entry name" value="B12-binding_domain_containing"/>
    <property type="match status" value="1"/>
</dbReference>
<dbReference type="GO" id="GO:0003824">
    <property type="term" value="F:catalytic activity"/>
    <property type="evidence" value="ECO:0007669"/>
    <property type="project" value="InterPro"/>
</dbReference>
<evidence type="ECO:0000313" key="6">
    <source>
        <dbReference type="Proteomes" id="UP000196694"/>
    </source>
</evidence>
<feature type="transmembrane region" description="Helical" evidence="1">
    <location>
        <begin position="21"/>
        <end position="42"/>
    </location>
</feature>
<reference evidence="4 6" key="2">
    <citation type="submission" date="2017-05" db="EMBL/GenBank/DDBJ databases">
        <title>The draft genome of the hyperthermophilic archaeon 'Pyrodictium delaneyi strain Hulk', an iron and nitrate reducer, reveals the capacity for sulfate reduction.</title>
        <authorList>
            <person name="Demey L.M."/>
            <person name="Miller C."/>
            <person name="Manzella M."/>
            <person name="Reguera G."/>
            <person name="Kashefi K."/>
        </authorList>
    </citation>
    <scope>NUCLEOTIDE SEQUENCE [LARGE SCALE GENOMIC DNA]</scope>
    <source>
        <strain evidence="4 6">Hulk</strain>
    </source>
</reference>
<keyword evidence="6" id="KW-1185">Reference proteome</keyword>
<dbReference type="Pfam" id="PF04055">
    <property type="entry name" value="Radical_SAM"/>
    <property type="match status" value="1"/>
</dbReference>
<dbReference type="EMBL" id="NCQP01000003">
    <property type="protein sequence ID" value="OWJ54602.1"/>
    <property type="molecule type" value="Genomic_DNA"/>
</dbReference>
<dbReference type="InterPro" id="IPR058240">
    <property type="entry name" value="rSAM_sf"/>
</dbReference>